<dbReference type="Gene3D" id="1.10.10.10">
    <property type="entry name" value="Winged helix-like DNA-binding domain superfamily/Winged helix DNA-binding domain"/>
    <property type="match status" value="1"/>
</dbReference>
<proteinExistence type="predicted"/>
<accession>A0A5B2UEJ0</accession>
<dbReference type="GO" id="GO:0003677">
    <property type="term" value="F:DNA binding"/>
    <property type="evidence" value="ECO:0007669"/>
    <property type="project" value="InterPro"/>
</dbReference>
<dbReference type="EMBL" id="VUNZ01000001">
    <property type="protein sequence ID" value="KAA2224932.1"/>
    <property type="molecule type" value="Genomic_DNA"/>
</dbReference>
<dbReference type="PROSITE" id="PS50043">
    <property type="entry name" value="HTH_LUXR_2"/>
    <property type="match status" value="1"/>
</dbReference>
<sequence length="49" mass="5918">MYLNFSTKEIAEYTFISVRMVQTKKYNIRKKLNIPGDMDIDVWFSKLLK</sequence>
<dbReference type="InterPro" id="IPR000792">
    <property type="entry name" value="Tscrpt_reg_LuxR_C"/>
</dbReference>
<dbReference type="OrthoDB" id="1454352at2"/>
<dbReference type="GO" id="GO:0006355">
    <property type="term" value="P:regulation of DNA-templated transcription"/>
    <property type="evidence" value="ECO:0007669"/>
    <property type="project" value="InterPro"/>
</dbReference>
<dbReference type="Pfam" id="PF00196">
    <property type="entry name" value="GerE"/>
    <property type="match status" value="1"/>
</dbReference>
<reference evidence="2 3" key="1">
    <citation type="journal article" date="2015" name="Int. J. Syst. Evol. Microbiol.">
        <title>Chryseobacterium sediminis sp. nov., isolated from a river sediment.</title>
        <authorList>
            <person name="Kampfer P."/>
            <person name="Busse H.J."/>
            <person name="McInroy J.A."/>
            <person name="Glaeser S.P."/>
        </authorList>
    </citation>
    <scope>NUCLEOTIDE SEQUENCE [LARGE SCALE GENOMIC DNA]</scope>
    <source>
        <strain evidence="2 3">IMT-174</strain>
    </source>
</reference>
<evidence type="ECO:0000259" key="1">
    <source>
        <dbReference type="PROSITE" id="PS50043"/>
    </source>
</evidence>
<dbReference type="InterPro" id="IPR016032">
    <property type="entry name" value="Sig_transdc_resp-reg_C-effctor"/>
</dbReference>
<dbReference type="InterPro" id="IPR036388">
    <property type="entry name" value="WH-like_DNA-bd_sf"/>
</dbReference>
<dbReference type="RefSeq" id="WP_149833812.1">
    <property type="nucleotide sequence ID" value="NZ_VUNZ01000001.1"/>
</dbReference>
<gene>
    <name evidence="2" type="ORF">FW780_05255</name>
</gene>
<organism evidence="2 3">
    <name type="scientific">Chryseobacterium sediminis</name>
    <dbReference type="NCBI Taxonomy" id="1679494"/>
    <lineage>
        <taxon>Bacteria</taxon>
        <taxon>Pseudomonadati</taxon>
        <taxon>Bacteroidota</taxon>
        <taxon>Flavobacteriia</taxon>
        <taxon>Flavobacteriales</taxon>
        <taxon>Weeksellaceae</taxon>
        <taxon>Chryseobacterium group</taxon>
        <taxon>Chryseobacterium</taxon>
    </lineage>
</organism>
<evidence type="ECO:0000313" key="3">
    <source>
        <dbReference type="Proteomes" id="UP000323082"/>
    </source>
</evidence>
<protein>
    <recommendedName>
        <fullName evidence="1">HTH luxR-type domain-containing protein</fullName>
    </recommendedName>
</protein>
<dbReference type="SUPFAM" id="SSF46894">
    <property type="entry name" value="C-terminal effector domain of the bipartite response regulators"/>
    <property type="match status" value="1"/>
</dbReference>
<name>A0A5B2UEJ0_9FLAO</name>
<comment type="caution">
    <text evidence="2">The sequence shown here is derived from an EMBL/GenBank/DDBJ whole genome shotgun (WGS) entry which is preliminary data.</text>
</comment>
<dbReference type="Proteomes" id="UP000323082">
    <property type="component" value="Unassembled WGS sequence"/>
</dbReference>
<feature type="domain" description="HTH luxR-type" evidence="1">
    <location>
        <begin position="1"/>
        <end position="48"/>
    </location>
</feature>
<evidence type="ECO:0000313" key="2">
    <source>
        <dbReference type="EMBL" id="KAA2224932.1"/>
    </source>
</evidence>
<dbReference type="AlphaFoldDB" id="A0A5B2UEJ0"/>